<dbReference type="Proteomes" id="UP000018031">
    <property type="component" value="Unassembled WGS sequence"/>
</dbReference>
<evidence type="ECO:0000313" key="2">
    <source>
        <dbReference type="Proteomes" id="UP000018031"/>
    </source>
</evidence>
<accession>T1CGV1</accession>
<sequence>MLNDVGIWDQLYWRSTETILSIRRFDLRKHIAETTSSCNSRPSMILGIEGGAEVPQRGIKSLLKAV</sequence>
<proteinExistence type="predicted"/>
<protein>
    <submittedName>
        <fullName evidence="1">Uncharacterized protein</fullName>
    </submittedName>
</protein>
<gene>
    <name evidence="1" type="ORF">PORCRE_678</name>
</gene>
<evidence type="ECO:0000313" key="1">
    <source>
        <dbReference type="EMBL" id="GAD04981.1"/>
    </source>
</evidence>
<dbReference type="EMBL" id="BAOU01000017">
    <property type="protein sequence ID" value="GAD04981.1"/>
    <property type="molecule type" value="Genomic_DNA"/>
</dbReference>
<name>T1CGV1_9PORP</name>
<dbReference type="AlphaFoldDB" id="T1CGV1"/>
<comment type="caution">
    <text evidence="1">The sequence shown here is derived from an EMBL/GenBank/DDBJ whole genome shotgun (WGS) entry which is preliminary data.</text>
</comment>
<reference evidence="2" key="1">
    <citation type="journal article" date="2013" name="Genome">
        <title>Draft Genome Sequences of Porphyromonas crevioricanis JCM 15906T and Porphyromonas cansulci JCM 13913T Isolated from a Canine Oral Cavity.</title>
        <authorList>
            <person name="Sakamoto M."/>
            <person name="Tanaka N."/>
            <person name="Shiwa Y."/>
            <person name="Yoshikawa H."/>
            <person name="Ohkuma M."/>
        </authorList>
    </citation>
    <scope>NUCLEOTIDE SEQUENCE [LARGE SCALE GENOMIC DNA]</scope>
    <source>
        <strain evidence="2">JCM 15906</strain>
    </source>
</reference>
<organism evidence="1 2">
    <name type="scientific">Porphyromonas crevioricanis JCM 15906</name>
    <dbReference type="NCBI Taxonomy" id="1305617"/>
    <lineage>
        <taxon>Bacteria</taxon>
        <taxon>Pseudomonadati</taxon>
        <taxon>Bacteroidota</taxon>
        <taxon>Bacteroidia</taxon>
        <taxon>Bacteroidales</taxon>
        <taxon>Porphyromonadaceae</taxon>
        <taxon>Porphyromonas</taxon>
    </lineage>
</organism>
<reference evidence="1 2" key="2">
    <citation type="journal article" date="2013" name="Genome Announc.">
        <title>Draft Genome Sequences of Porphyromonas crevioricanis JCM 15906T and Porphyromonas cansulci JCM 13913T Isolated from a Canine Oral Cavity.</title>
        <authorList>
            <person name="Sakamoto M."/>
            <person name="Tanaka N."/>
            <person name="Shiwa Y."/>
            <person name="Yoshikawa H."/>
            <person name="Ohkuma M."/>
        </authorList>
    </citation>
    <scope>NUCLEOTIDE SEQUENCE [LARGE SCALE GENOMIC DNA]</scope>
    <source>
        <strain evidence="1 2">JCM 15906</strain>
    </source>
</reference>